<evidence type="ECO:0000256" key="8">
    <source>
        <dbReference type="ARBA" id="ARBA00023157"/>
    </source>
</evidence>
<dbReference type="InterPro" id="IPR053956">
    <property type="entry name" value="NPC1_MLD"/>
</dbReference>
<evidence type="ECO:0000256" key="3">
    <source>
        <dbReference type="ARBA" id="ARBA00022692"/>
    </source>
</evidence>
<evidence type="ECO:0000256" key="9">
    <source>
        <dbReference type="SAM" id="MobiDB-lite"/>
    </source>
</evidence>
<evidence type="ECO:0000256" key="2">
    <source>
        <dbReference type="ARBA" id="ARBA00022448"/>
    </source>
</evidence>
<evidence type="ECO:0000313" key="12">
    <source>
        <dbReference type="EMBL" id="EGG08814.1"/>
    </source>
</evidence>
<dbReference type="VEuPathDB" id="FungiDB:MELLADRAFT_84368"/>
<proteinExistence type="predicted"/>
<keyword evidence="6" id="KW-0445">Lipid transport</keyword>
<keyword evidence="13" id="KW-1185">Reference proteome</keyword>
<dbReference type="KEGG" id="mlr:MELLADRAFT_84368"/>
<comment type="subcellular location">
    <subcellularLocation>
        <location evidence="1">Membrane</location>
        <topology evidence="1">Multi-pass membrane protein</topology>
    </subcellularLocation>
</comment>
<organism evidence="13">
    <name type="scientific">Melampsora larici-populina (strain 98AG31 / pathotype 3-4-7)</name>
    <name type="common">Poplar leaf rust fungus</name>
    <dbReference type="NCBI Taxonomy" id="747676"/>
    <lineage>
        <taxon>Eukaryota</taxon>
        <taxon>Fungi</taxon>
        <taxon>Dikarya</taxon>
        <taxon>Basidiomycota</taxon>
        <taxon>Pucciniomycotina</taxon>
        <taxon>Pucciniomycetes</taxon>
        <taxon>Pucciniales</taxon>
        <taxon>Melampsoraceae</taxon>
        <taxon>Melampsora</taxon>
    </lineage>
</organism>
<feature type="transmembrane region" description="Helical" evidence="10">
    <location>
        <begin position="927"/>
        <end position="952"/>
    </location>
</feature>
<feature type="region of interest" description="Disordered" evidence="9">
    <location>
        <begin position="308"/>
        <end position="372"/>
    </location>
</feature>
<dbReference type="InterPro" id="IPR000731">
    <property type="entry name" value="SSD"/>
</dbReference>
<dbReference type="Proteomes" id="UP000001072">
    <property type="component" value="Unassembled WGS sequence"/>
</dbReference>
<feature type="transmembrane region" description="Helical" evidence="10">
    <location>
        <begin position="1374"/>
        <end position="1396"/>
    </location>
</feature>
<keyword evidence="7 10" id="KW-0472">Membrane</keyword>
<protein>
    <recommendedName>
        <fullName evidence="11">SSD domain-containing protein</fullName>
    </recommendedName>
</protein>
<gene>
    <name evidence="12" type="ORF">MELLADRAFT_84368</name>
</gene>
<dbReference type="STRING" id="747676.F4RFI3"/>
<reference evidence="13" key="1">
    <citation type="journal article" date="2011" name="Proc. Natl. Acad. Sci. U.S.A.">
        <title>Obligate biotrophy features unraveled by the genomic analysis of rust fungi.</title>
        <authorList>
            <person name="Duplessis S."/>
            <person name="Cuomo C.A."/>
            <person name="Lin Y.-C."/>
            <person name="Aerts A."/>
            <person name="Tisserant E."/>
            <person name="Veneault-Fourrey C."/>
            <person name="Joly D.L."/>
            <person name="Hacquard S."/>
            <person name="Amselem J."/>
            <person name="Cantarel B.L."/>
            <person name="Chiu R."/>
            <person name="Coutinho P.M."/>
            <person name="Feau N."/>
            <person name="Field M."/>
            <person name="Frey P."/>
            <person name="Gelhaye E."/>
            <person name="Goldberg J."/>
            <person name="Grabherr M.G."/>
            <person name="Kodira C.D."/>
            <person name="Kohler A."/>
            <person name="Kuees U."/>
            <person name="Lindquist E.A."/>
            <person name="Lucas S.M."/>
            <person name="Mago R."/>
            <person name="Mauceli E."/>
            <person name="Morin E."/>
            <person name="Murat C."/>
            <person name="Pangilinan J.L."/>
            <person name="Park R."/>
            <person name="Pearson M."/>
            <person name="Quesneville H."/>
            <person name="Rouhier N."/>
            <person name="Sakthikumar S."/>
            <person name="Salamov A.A."/>
            <person name="Schmutz J."/>
            <person name="Selles B."/>
            <person name="Shapiro H."/>
            <person name="Tanguay P."/>
            <person name="Tuskan G.A."/>
            <person name="Henrissat B."/>
            <person name="Van de Peer Y."/>
            <person name="Rouze P."/>
            <person name="Ellis J.G."/>
            <person name="Dodds P.N."/>
            <person name="Schein J.E."/>
            <person name="Zhong S."/>
            <person name="Hamelin R.C."/>
            <person name="Grigoriev I.V."/>
            <person name="Szabo L.J."/>
            <person name="Martin F."/>
        </authorList>
    </citation>
    <scope>NUCLEOTIDE SEQUENCE [LARGE SCALE GENOMIC DNA]</scope>
    <source>
        <strain evidence="13">98AG31 / pathotype 3-4-7</strain>
    </source>
</reference>
<accession>F4RFI3</accession>
<feature type="compositionally biased region" description="Low complexity" evidence="9">
    <location>
        <begin position="339"/>
        <end position="348"/>
    </location>
</feature>
<dbReference type="GeneID" id="18933459"/>
<dbReference type="InterPro" id="IPR032190">
    <property type="entry name" value="NPC1_N"/>
</dbReference>
<name>F4RFI3_MELLP</name>
<dbReference type="GO" id="GO:0015918">
    <property type="term" value="P:sterol transport"/>
    <property type="evidence" value="ECO:0007669"/>
    <property type="project" value="TreeGrafter"/>
</dbReference>
<keyword evidence="3 10" id="KW-0812">Transmembrane</keyword>
<dbReference type="InParanoid" id="F4RFI3"/>
<keyword evidence="5 10" id="KW-1133">Transmembrane helix</keyword>
<dbReference type="GO" id="GO:0016020">
    <property type="term" value="C:membrane"/>
    <property type="evidence" value="ECO:0007669"/>
    <property type="project" value="UniProtKB-SubCell"/>
</dbReference>
<evidence type="ECO:0000256" key="1">
    <source>
        <dbReference type="ARBA" id="ARBA00004141"/>
    </source>
</evidence>
<keyword evidence="2" id="KW-0813">Transport</keyword>
<feature type="transmembrane region" description="Helical" evidence="10">
    <location>
        <begin position="819"/>
        <end position="840"/>
    </location>
</feature>
<dbReference type="Pfam" id="PF22314">
    <property type="entry name" value="NPC1_MLD"/>
    <property type="match status" value="1"/>
</dbReference>
<keyword evidence="4" id="KW-0732">Signal</keyword>
<dbReference type="FunFam" id="1.20.1640.10:FF:000029">
    <property type="entry name" value="Putative Patched sphingolipid transporter"/>
    <property type="match status" value="1"/>
</dbReference>
<dbReference type="eggNOG" id="KOG1933">
    <property type="taxonomic scope" value="Eukaryota"/>
</dbReference>
<sequence length="1470" mass="160430">MSLIPLEDGQNEVTELDGVGQCAMYDNCGKKSMFGQELPCPDQSPARNITSDLRNQLQSICGSSFSALKSACCTSDQLTNLAQSLLQAEPLISSCPACRNNFRQFYCHFTCSPQQSSFVNVTKTQTVTNTKTGEPNQAIKSVDFYVDPQFGLAFFNSCKDVKFGATNGFVLDLLAGGASTWIEFLRYMGQERPGLGSPFQINFPTPDQSNRISKSLIIQDTSKKQNNKRHSPPPSSTFYSTFLNSNQSIIPLNPNPLQCDSQSLDARCACADCPSVCTSLPPPPAPFIPPSGSSCRIGQDIIRTRKHALAARQNGDADSGYETPSGYERVSMHDPLAPNPSSGGSPDISDSEGSDDQAHHTSSSSRPVLNPLVGASSMADTAHRFLSRGSQPLSSSNTNNSFFSPHRLGRGAPLLVSDTDTRLMATHHHQPRSYPLNVLFSRLFYHFGFKCASKPYLTIAIGLVACGALNAGWSRFEIEKEPAKLWVSEGSRSAIEKKDFESRFGPFYRTEQIFLSSLDQAEESVLNYERLKWIAQFEADIRALKSPNGLSLTSVCLAPTSTVQPPKSASECVVESIMGYYSNSLRGVNEDNWAKRLDACATSPTDCLPAFGQPLNPQLVLGGIPHNTTSDRRVEASRAKAVIITYVVNNYLESTQLEQAKQWETVLKAYLDSISNQDALHPRDRWPASVGLKMDWSTEISLEGEINQSTNTDIPIVVLSYVAMFLYVAINLGGSASAILSACFRALSSLVKLAIPNVLRFRSTEDRHGHFPSRPSPSLKRQLLVESKFMLALWSILIVLASVSTSIGFFSMLGIKTTLIIAEVIPFLVLAIGVDNVFLLSNELSRQNAKAYKALARSGIGGFGDASEARIDEDDDSEGEIDGLPKVEVRIGKAISRVGPSVLLSASCETVAFALGAIVGMPAVRNFAIYAAGAVAINTILQMTVFVSVMAIDMHRMEANRVDCVPCLKLGTHISTHDMAIASGEGDLASFIRTIYAPFLVKRPIKIFVISLFSGLFVFSIICARRIELGLDQRLALPPNSHLIGYFDALDQYLEVGAPVYFVAEDLNVTARDGQQALCGRFSTCQDGSLANVLEAERKRSGSSYIALPPAVWIDDFFQWLNPALESCCRVKRKDPKTFCSERDRERDCEACFASKEGGWNVTMKGFPEGEEFMWYLQHWLKSPTTESCPLGGRAAYYDALSISSGSVEASNFRTSHTPLKAQADYINAMVSARRIAEDLSSENGGRVYPYSIFYVFFEQYLNIRSTSFNVIFLALAAVFVVSSTLLGSLRAGGVMALTVGMMVMNMLGGMGMWNVSLNAISLVNLVIGVGIGVEFCSHVARAFVGANGGGLPQSHPHGQRDRDERVCLALSDVGGSVFAGIFSTKIIGISVLGLTRSKLLEIYYFRMWLILMISGVIHSLVFLPIALSFVGGQGHALDDDLDLAVMVNGRYEAEQRALLEDDTEDDDDY</sequence>
<dbReference type="SUPFAM" id="SSF82866">
    <property type="entry name" value="Multidrug efflux transporter AcrB transmembrane domain"/>
    <property type="match status" value="2"/>
</dbReference>
<evidence type="ECO:0000313" key="13">
    <source>
        <dbReference type="Proteomes" id="UP000001072"/>
    </source>
</evidence>
<keyword evidence="8" id="KW-1015">Disulfide bond</keyword>
<dbReference type="PANTHER" id="PTHR45727:SF2">
    <property type="entry name" value="NPC INTRACELLULAR CHOLESTEROL TRANSPORTER 1"/>
    <property type="match status" value="1"/>
</dbReference>
<dbReference type="InterPro" id="IPR003392">
    <property type="entry name" value="PTHD_SSD"/>
</dbReference>
<dbReference type="Gene3D" id="1.20.1640.10">
    <property type="entry name" value="Multidrug efflux transporter AcrB transmembrane domain"/>
    <property type="match status" value="2"/>
</dbReference>
<evidence type="ECO:0000259" key="11">
    <source>
        <dbReference type="PROSITE" id="PS50156"/>
    </source>
</evidence>
<evidence type="ECO:0000256" key="10">
    <source>
        <dbReference type="SAM" id="Phobius"/>
    </source>
</evidence>
<feature type="transmembrane region" description="Helical" evidence="10">
    <location>
        <begin position="1408"/>
        <end position="1431"/>
    </location>
</feature>
<evidence type="ECO:0000256" key="6">
    <source>
        <dbReference type="ARBA" id="ARBA00023055"/>
    </source>
</evidence>
<dbReference type="HOGENOM" id="CLU_002359_0_1_1"/>
<evidence type="ECO:0000256" key="4">
    <source>
        <dbReference type="ARBA" id="ARBA00022729"/>
    </source>
</evidence>
<feature type="transmembrane region" description="Helical" evidence="10">
    <location>
        <begin position="789"/>
        <end position="813"/>
    </location>
</feature>
<evidence type="ECO:0000256" key="5">
    <source>
        <dbReference type="ARBA" id="ARBA00022989"/>
    </source>
</evidence>
<feature type="transmembrane region" description="Helical" evidence="10">
    <location>
        <begin position="1269"/>
        <end position="1288"/>
    </location>
</feature>
<dbReference type="EMBL" id="GL883099">
    <property type="protein sequence ID" value="EGG08814.1"/>
    <property type="molecule type" value="Genomic_DNA"/>
</dbReference>
<feature type="domain" description="SSD" evidence="11">
    <location>
        <begin position="780"/>
        <end position="952"/>
    </location>
</feature>
<feature type="transmembrane region" description="Helical" evidence="10">
    <location>
        <begin position="718"/>
        <end position="744"/>
    </location>
</feature>
<dbReference type="GO" id="GO:0032934">
    <property type="term" value="F:sterol binding"/>
    <property type="evidence" value="ECO:0007669"/>
    <property type="project" value="TreeGrafter"/>
</dbReference>
<dbReference type="OrthoDB" id="6510177at2759"/>
<feature type="transmembrane region" description="Helical" evidence="10">
    <location>
        <begin position="1007"/>
        <end position="1027"/>
    </location>
</feature>
<dbReference type="PANTHER" id="PTHR45727">
    <property type="entry name" value="NPC INTRACELLULAR CHOLESTEROL TRANSPORTER 1"/>
    <property type="match status" value="1"/>
</dbReference>
<feature type="transmembrane region" description="Helical" evidence="10">
    <location>
        <begin position="1295"/>
        <end position="1314"/>
    </location>
</feature>
<evidence type="ECO:0000256" key="7">
    <source>
        <dbReference type="ARBA" id="ARBA00023136"/>
    </source>
</evidence>
<dbReference type="RefSeq" id="XP_007407788.1">
    <property type="nucleotide sequence ID" value="XM_007407726.1"/>
</dbReference>
<dbReference type="Pfam" id="PF02460">
    <property type="entry name" value="Patched"/>
    <property type="match status" value="1"/>
</dbReference>
<dbReference type="PROSITE" id="PS50156">
    <property type="entry name" value="SSD"/>
    <property type="match status" value="1"/>
</dbReference>
<dbReference type="Pfam" id="PF16414">
    <property type="entry name" value="NPC1_N"/>
    <property type="match status" value="1"/>
</dbReference>